<accession>A0ABV4C8D5</accession>
<sequence>MNTISTVPQLISVIPALVGFLPEYSLVVMTFAADGIGVVLRIDLCDASAGADRVAELAAQQEGADTAVAVIVDGDGASCSACAGTHQRLVETVSDALDERGIILAGAFVVDSIRTGGRWHCADGCGDQGVLDNPSCDALLVAAKTGRRIYGSRAELEAVVAPDMARRGDLEPLMANVGPSTDAVATAIAAARQHREGVDPSDLVLAAIAGATDDPRARDAFYALAVSELAAPMEDLWALLARVLPGRWRVAALGQLAFSAYVRGDGVVAGVAVDEAVREGVSHPMVELLGTALDHAVPPEEVRALVTGLAA</sequence>
<comment type="caution">
    <text evidence="1">The sequence shown here is derived from an EMBL/GenBank/DDBJ whole genome shotgun (WGS) entry which is preliminary data.</text>
</comment>
<gene>
    <name evidence="1" type="ORF">AB8998_29320</name>
</gene>
<protein>
    <submittedName>
        <fullName evidence="1">DUF4192 domain-containing protein</fullName>
    </submittedName>
</protein>
<evidence type="ECO:0000313" key="2">
    <source>
        <dbReference type="Proteomes" id="UP001564760"/>
    </source>
</evidence>
<keyword evidence="2" id="KW-1185">Reference proteome</keyword>
<reference evidence="1 2" key="1">
    <citation type="submission" date="2024-08" db="EMBL/GenBank/DDBJ databases">
        <title>Mycobacterium servetensis sp. nov., a novel rapid-growing mycobacterial species recovered from a human patient in Zaragoza, Spain.</title>
        <authorList>
            <person name="Tristancho-Baro A.I."/>
            <person name="Buenestado-Serrano S."/>
            <person name="Garcia De Viedma D."/>
            <person name="Milagro-Beamonte A."/>
            <person name="Burillo N."/>
            <person name="Sanz S."/>
            <person name="Lopez-Calleja A.I."/>
            <person name="Penas-Utrilla D."/>
            <person name="Guardingo M."/>
            <person name="Garcia M.J."/>
            <person name="Vinuelas-Bayon J."/>
        </authorList>
    </citation>
    <scope>NUCLEOTIDE SEQUENCE [LARGE SCALE GENOMIC DNA]</scope>
    <source>
        <strain evidence="2">HUMS_12744610</strain>
    </source>
</reference>
<name>A0ABV4C8D5_9MYCO</name>
<dbReference type="Proteomes" id="UP001564760">
    <property type="component" value="Unassembled WGS sequence"/>
</dbReference>
<organism evidence="1 2">
    <name type="scientific">Mycobacterium servetii</name>
    <dbReference type="NCBI Taxonomy" id="3237418"/>
    <lineage>
        <taxon>Bacteria</taxon>
        <taxon>Bacillati</taxon>
        <taxon>Actinomycetota</taxon>
        <taxon>Actinomycetes</taxon>
        <taxon>Mycobacteriales</taxon>
        <taxon>Mycobacteriaceae</taxon>
        <taxon>Mycobacterium</taxon>
    </lineage>
</organism>
<proteinExistence type="predicted"/>
<dbReference type="InterPro" id="IPR025447">
    <property type="entry name" value="DUF4192"/>
</dbReference>
<dbReference type="EMBL" id="JBGEDP010000002">
    <property type="protein sequence ID" value="MEY8018779.1"/>
    <property type="molecule type" value="Genomic_DNA"/>
</dbReference>
<dbReference type="RefSeq" id="WP_369741849.1">
    <property type="nucleotide sequence ID" value="NZ_JBGEDP010000002.1"/>
</dbReference>
<dbReference type="Pfam" id="PF13830">
    <property type="entry name" value="DUF4192"/>
    <property type="match status" value="1"/>
</dbReference>
<evidence type="ECO:0000313" key="1">
    <source>
        <dbReference type="EMBL" id="MEY8018779.1"/>
    </source>
</evidence>